<evidence type="ECO:0000313" key="2">
    <source>
        <dbReference type="EMBL" id="CUT00536.1"/>
    </source>
</evidence>
<organism evidence="2 3">
    <name type="scientific">Candidatus Chryseopegocella kryptomonas</name>
    <dbReference type="NCBI Taxonomy" id="1633643"/>
    <lineage>
        <taxon>Bacteria</taxon>
        <taxon>Pseudomonadati</taxon>
        <taxon>Candidatus Kryptoniota</taxon>
        <taxon>Candidatus Chryseopegocella</taxon>
    </lineage>
</organism>
<dbReference type="CDD" id="cd24054">
    <property type="entry name" value="ASKHA_NBD_AaPPX-GppA_MtPPX2-like"/>
    <property type="match status" value="1"/>
</dbReference>
<dbReference type="GO" id="GO:0016462">
    <property type="term" value="F:pyrophosphatase activity"/>
    <property type="evidence" value="ECO:0007669"/>
    <property type="project" value="TreeGrafter"/>
</dbReference>
<dbReference type="Gene3D" id="3.30.420.40">
    <property type="match status" value="1"/>
</dbReference>
<dbReference type="AlphaFoldDB" id="A0A0P1MWV8"/>
<reference evidence="3" key="1">
    <citation type="submission" date="2015-11" db="EMBL/GenBank/DDBJ databases">
        <authorList>
            <person name="Varghese N."/>
        </authorList>
    </citation>
    <scope>NUCLEOTIDE SEQUENCE [LARGE SCALE GENOMIC DNA]</scope>
    <source>
        <strain evidence="3">JGI-23</strain>
    </source>
</reference>
<dbReference type="InterPro" id="IPR050273">
    <property type="entry name" value="GppA/Ppx_hydrolase"/>
</dbReference>
<feature type="domain" description="Ppx/GppA phosphatase N-terminal" evidence="1">
    <location>
        <begin position="16"/>
        <end position="304"/>
    </location>
</feature>
<gene>
    <name evidence="2" type="ORF">JGI23_00881</name>
</gene>
<dbReference type="Proteomes" id="UP000199197">
    <property type="component" value="Unassembled WGS sequence"/>
</dbReference>
<dbReference type="SUPFAM" id="SSF53067">
    <property type="entry name" value="Actin-like ATPase domain"/>
    <property type="match status" value="2"/>
</dbReference>
<accession>A0A0P1MWV8</accession>
<dbReference type="InterPro" id="IPR003695">
    <property type="entry name" value="Ppx_GppA_N"/>
</dbReference>
<name>A0A0P1MWV8_9BACT</name>
<dbReference type="PANTHER" id="PTHR30005">
    <property type="entry name" value="EXOPOLYPHOSPHATASE"/>
    <property type="match status" value="1"/>
</dbReference>
<dbReference type="Pfam" id="PF02541">
    <property type="entry name" value="Ppx-GppA"/>
    <property type="match status" value="1"/>
</dbReference>
<dbReference type="Gene3D" id="3.30.420.150">
    <property type="entry name" value="Exopolyphosphatase. Domain 2"/>
    <property type="match status" value="1"/>
</dbReference>
<dbReference type="EMBL" id="CZVW01000007">
    <property type="protein sequence ID" value="CUT00536.1"/>
    <property type="molecule type" value="Genomic_DNA"/>
</dbReference>
<protein>
    <submittedName>
        <fullName evidence="2">Ppx/GppA phosphatase</fullName>
    </submittedName>
</protein>
<sequence length="308" mass="34343">MKVASIDIGTNTLLLLIADVKDGKIIPLHNSQIIARLGKNVEASGLIQKEAFDKVLNALIEFKKISEKFGVEKIFAIGTSALRDAKNRDDFLNFIKEKTGIEIKVISGEEEAKLTYLGAVSGLDEKFLNQKISVIDIGGGSTEVILGLGFEIKKFISLNIGTVRITEKFLKHSPPLDEEINNAKFYIQNEFEKVKNFEFEGSTLVGVAATVTTIASYSLKLETYNGERVNGYVMGIETIEEIYKTFRNLSVAEIRKIPQISKGREDVIFAGVLILLEFMRKFNFNSIIASDRGVRYGVIFNLLQTNFL</sequence>
<keyword evidence="3" id="KW-1185">Reference proteome</keyword>
<evidence type="ECO:0000313" key="3">
    <source>
        <dbReference type="Proteomes" id="UP000199197"/>
    </source>
</evidence>
<dbReference type="RefSeq" id="WP_092349072.1">
    <property type="nucleotide sequence ID" value="NZ_CZVW01000007.1"/>
</dbReference>
<dbReference type="InterPro" id="IPR043129">
    <property type="entry name" value="ATPase_NBD"/>
</dbReference>
<dbReference type="OrthoDB" id="9814545at2"/>
<proteinExistence type="predicted"/>
<evidence type="ECO:0000259" key="1">
    <source>
        <dbReference type="Pfam" id="PF02541"/>
    </source>
</evidence>
<dbReference type="PANTHER" id="PTHR30005:SF0">
    <property type="entry name" value="RETROGRADE REGULATION PROTEIN 2"/>
    <property type="match status" value="1"/>
</dbReference>